<proteinExistence type="predicted"/>
<protein>
    <submittedName>
        <fullName evidence="3">Uncharacterized protein</fullName>
    </submittedName>
</protein>
<feature type="compositionally biased region" description="Polar residues" evidence="2">
    <location>
        <begin position="38"/>
        <end position="48"/>
    </location>
</feature>
<comment type="caution">
    <text evidence="3">The sequence shown here is derived from an EMBL/GenBank/DDBJ whole genome shotgun (WGS) entry which is preliminary data.</text>
</comment>
<evidence type="ECO:0000313" key="3">
    <source>
        <dbReference type="EMBL" id="KAK3876038.1"/>
    </source>
</evidence>
<feature type="region of interest" description="Disordered" evidence="2">
    <location>
        <begin position="38"/>
        <end position="121"/>
    </location>
</feature>
<evidence type="ECO:0000313" key="4">
    <source>
        <dbReference type="Proteomes" id="UP001286313"/>
    </source>
</evidence>
<feature type="coiled-coil region" evidence="1">
    <location>
        <begin position="10"/>
        <end position="37"/>
    </location>
</feature>
<gene>
    <name evidence="3" type="ORF">Pcinc_019133</name>
</gene>
<evidence type="ECO:0000256" key="2">
    <source>
        <dbReference type="SAM" id="MobiDB-lite"/>
    </source>
</evidence>
<dbReference type="AlphaFoldDB" id="A0AAE1KLL2"/>
<reference evidence="3" key="1">
    <citation type="submission" date="2023-10" db="EMBL/GenBank/DDBJ databases">
        <title>Genome assemblies of two species of porcelain crab, Petrolisthes cinctipes and Petrolisthes manimaculis (Anomura: Porcellanidae).</title>
        <authorList>
            <person name="Angst P."/>
        </authorList>
    </citation>
    <scope>NUCLEOTIDE SEQUENCE</scope>
    <source>
        <strain evidence="3">PB745_01</strain>
        <tissue evidence="3">Gill</tissue>
    </source>
</reference>
<evidence type="ECO:0000256" key="1">
    <source>
        <dbReference type="SAM" id="Coils"/>
    </source>
</evidence>
<sequence length="180" mass="20009">MDKECGAELFSELKNIMEHLTHQIHNLIDQIENLQQSKAPQTIENTESVPVAKELDASSQSEKKDITGENYTSRIGMKLYRTPPKIREPSSSLQETSQAPPPSPHPVTTTAAPPANDNDIPIIRDWCRTESGGTSSQSVKPMHPLVPHMAWNLNWKAPEHKELGQDGVKRKAVISCVTNQ</sequence>
<dbReference type="Proteomes" id="UP001286313">
    <property type="component" value="Unassembled WGS sequence"/>
</dbReference>
<keyword evidence="1" id="KW-0175">Coiled coil</keyword>
<accession>A0AAE1KLL2</accession>
<organism evidence="3 4">
    <name type="scientific">Petrolisthes cinctipes</name>
    <name type="common">Flat porcelain crab</name>
    <dbReference type="NCBI Taxonomy" id="88211"/>
    <lineage>
        <taxon>Eukaryota</taxon>
        <taxon>Metazoa</taxon>
        <taxon>Ecdysozoa</taxon>
        <taxon>Arthropoda</taxon>
        <taxon>Crustacea</taxon>
        <taxon>Multicrustacea</taxon>
        <taxon>Malacostraca</taxon>
        <taxon>Eumalacostraca</taxon>
        <taxon>Eucarida</taxon>
        <taxon>Decapoda</taxon>
        <taxon>Pleocyemata</taxon>
        <taxon>Anomura</taxon>
        <taxon>Galatheoidea</taxon>
        <taxon>Porcellanidae</taxon>
        <taxon>Petrolisthes</taxon>
    </lineage>
</organism>
<name>A0AAE1KLL2_PETCI</name>
<dbReference type="EMBL" id="JAWQEG010001879">
    <property type="protein sequence ID" value="KAK3876038.1"/>
    <property type="molecule type" value="Genomic_DNA"/>
</dbReference>
<feature type="compositionally biased region" description="Low complexity" evidence="2">
    <location>
        <begin position="106"/>
        <end position="115"/>
    </location>
</feature>
<feature type="compositionally biased region" description="Basic and acidic residues" evidence="2">
    <location>
        <begin position="53"/>
        <end position="67"/>
    </location>
</feature>
<keyword evidence="4" id="KW-1185">Reference proteome</keyword>